<dbReference type="InterPro" id="IPR001667">
    <property type="entry name" value="DDH_dom"/>
</dbReference>
<keyword evidence="4 7" id="KW-0269">Exonuclease</keyword>
<dbReference type="Proteomes" id="UP000018896">
    <property type="component" value="Unassembled WGS sequence"/>
</dbReference>
<dbReference type="OrthoDB" id="9809852at2"/>
<evidence type="ECO:0000313" key="7">
    <source>
        <dbReference type="EMBL" id="GAE37551.1"/>
    </source>
</evidence>
<dbReference type="InterPro" id="IPR051673">
    <property type="entry name" value="SSDNA_exonuclease_RecJ"/>
</dbReference>
<evidence type="ECO:0000259" key="5">
    <source>
        <dbReference type="Pfam" id="PF01368"/>
    </source>
</evidence>
<keyword evidence="3" id="KW-0378">Hydrolase</keyword>
<dbReference type="PANTHER" id="PTHR30255:SF2">
    <property type="entry name" value="SINGLE-STRANDED-DNA-SPECIFIC EXONUCLEASE RECJ"/>
    <property type="match status" value="1"/>
</dbReference>
<accession>W4QZQ2</accession>
<name>W4QZQ2_HALA3</name>
<dbReference type="STRING" id="1236973.JCM9157_4861"/>
<reference evidence="7 8" key="1">
    <citation type="journal article" date="2014" name="Genome Announc.">
        <title>Draft Genome Sequences of Three Alkaliphilic Bacillus Strains, Bacillus wakoensis JCM 9140T, Bacillus akibai JCM 9157T, and Bacillus hemicellulosilyticus JCM 9152T.</title>
        <authorList>
            <person name="Yuki M."/>
            <person name="Oshima K."/>
            <person name="Suda W."/>
            <person name="Oshida Y."/>
            <person name="Kitamura K."/>
            <person name="Iida T."/>
            <person name="Hattori M."/>
            <person name="Ohkuma M."/>
        </authorList>
    </citation>
    <scope>NUCLEOTIDE SEQUENCE [LARGE SCALE GENOMIC DNA]</scope>
    <source>
        <strain evidence="7 8">JCM 9157</strain>
    </source>
</reference>
<dbReference type="eggNOG" id="COG0608">
    <property type="taxonomic scope" value="Bacteria"/>
</dbReference>
<dbReference type="EMBL" id="BAUV01000085">
    <property type="protein sequence ID" value="GAE37551.1"/>
    <property type="molecule type" value="Genomic_DNA"/>
</dbReference>
<dbReference type="GO" id="GO:0004527">
    <property type="term" value="F:exonuclease activity"/>
    <property type="evidence" value="ECO:0007669"/>
    <property type="project" value="UniProtKB-KW"/>
</dbReference>
<dbReference type="Gene3D" id="3.90.1640.30">
    <property type="match status" value="1"/>
</dbReference>
<evidence type="ECO:0000256" key="4">
    <source>
        <dbReference type="ARBA" id="ARBA00022839"/>
    </source>
</evidence>
<organism evidence="7 8">
    <name type="scientific">Halalkalibacter akibai (strain ATCC 43226 / DSM 21942 / CIP 109018 / JCM 9157 / 1139)</name>
    <name type="common">Bacillus akibai</name>
    <dbReference type="NCBI Taxonomy" id="1236973"/>
    <lineage>
        <taxon>Bacteria</taxon>
        <taxon>Bacillati</taxon>
        <taxon>Bacillota</taxon>
        <taxon>Bacilli</taxon>
        <taxon>Bacillales</taxon>
        <taxon>Bacillaceae</taxon>
        <taxon>Halalkalibacter</taxon>
    </lineage>
</organism>
<keyword evidence="8" id="KW-1185">Reference proteome</keyword>
<evidence type="ECO:0000256" key="3">
    <source>
        <dbReference type="ARBA" id="ARBA00022801"/>
    </source>
</evidence>
<feature type="domain" description="DDH" evidence="5">
    <location>
        <begin position="83"/>
        <end position="203"/>
    </location>
</feature>
<feature type="domain" description="RecJ OB" evidence="6">
    <location>
        <begin position="441"/>
        <end position="528"/>
    </location>
</feature>
<keyword evidence="2" id="KW-0540">Nuclease</keyword>
<sequence>MNQWREIPVNEKEENYKLIQKFARKKQIHPLIAKKLYHDGLKTEKEFMDYLLPTIDQLHDPYLLNDMKKAVSRIVDAIKNKEKILLYGNASADGITATSILYKTLNEVEADVIYKVPKSIGEQYITKVEVSLIIVIGNGIHDQDVRIAQEFGNDLIFIDYHEVSKSNLTCYAHINPLRKDSEYPYKFLSGTGVTLKLAHALYNALCLPWEEQIVKHMPLATIGTIAASMPLTQENRVICYYGLKALNKETPLAIKFLTERFNTEIDSTAIAKQIIPKLNSLCIVGQTNKAVEMLLGSLVTDQLEEVFNKAFNKYKSSLSIQSLQAENFLSEHDLKKYPILVAKGPFSEDMIGEISAKLAEKYNKPTVIISENGNGAIRAFNAPSFSVFQALKHCSNDLSYFSGHQTAGTFAVNPSQVKSFFRSLQNFAWDSQIPFACFYTGNLPLKDITHDIFQNMRYLEPCGIGNPKPVFQSSFSSVPQLELFGEADVHAKISCSREDQTRIEAHGYFKGEVMRRIHKAPFGILYSPLCPESQTVVIERIREQI</sequence>
<dbReference type="Pfam" id="PF17768">
    <property type="entry name" value="RecJ_OB"/>
    <property type="match status" value="1"/>
</dbReference>
<dbReference type="Gene3D" id="3.10.310.30">
    <property type="match status" value="1"/>
</dbReference>
<dbReference type="AlphaFoldDB" id="W4QZQ2"/>
<dbReference type="SUPFAM" id="SSF64182">
    <property type="entry name" value="DHH phosphoesterases"/>
    <property type="match status" value="1"/>
</dbReference>
<evidence type="ECO:0000256" key="1">
    <source>
        <dbReference type="ARBA" id="ARBA00005915"/>
    </source>
</evidence>
<protein>
    <submittedName>
        <fullName evidence="7">Single-stranded-DNA-specific exonuclease RecJ</fullName>
    </submittedName>
</protein>
<dbReference type="RefSeq" id="WP_035668478.1">
    <property type="nucleotide sequence ID" value="NZ_BAUV01000085.1"/>
</dbReference>
<dbReference type="InterPro" id="IPR041122">
    <property type="entry name" value="RecJ_OB"/>
</dbReference>
<dbReference type="InterPro" id="IPR038763">
    <property type="entry name" value="DHH_sf"/>
</dbReference>
<evidence type="ECO:0000259" key="6">
    <source>
        <dbReference type="Pfam" id="PF17768"/>
    </source>
</evidence>
<comment type="similarity">
    <text evidence="1">Belongs to the RecJ family.</text>
</comment>
<comment type="caution">
    <text evidence="7">The sequence shown here is derived from an EMBL/GenBank/DDBJ whole genome shotgun (WGS) entry which is preliminary data.</text>
</comment>
<proteinExistence type="inferred from homology"/>
<gene>
    <name evidence="7" type="ORF">JCM9157_4861</name>
</gene>
<evidence type="ECO:0000256" key="2">
    <source>
        <dbReference type="ARBA" id="ARBA00022722"/>
    </source>
</evidence>
<dbReference type="Pfam" id="PF01368">
    <property type="entry name" value="DHH"/>
    <property type="match status" value="1"/>
</dbReference>
<evidence type="ECO:0000313" key="8">
    <source>
        <dbReference type="Proteomes" id="UP000018896"/>
    </source>
</evidence>
<dbReference type="PANTHER" id="PTHR30255">
    <property type="entry name" value="SINGLE-STRANDED-DNA-SPECIFIC EXONUCLEASE RECJ"/>
    <property type="match status" value="1"/>
</dbReference>